<gene>
    <name evidence="9 10" type="primary">secE</name>
    <name evidence="10" type="ORF">ICT70_06110</name>
</gene>
<dbReference type="NCBIfam" id="TIGR00964">
    <property type="entry name" value="secE_bact"/>
    <property type="match status" value="1"/>
</dbReference>
<reference evidence="10" key="1">
    <citation type="submission" date="2020-09" db="EMBL/GenBank/DDBJ databases">
        <title>Pelobacter alkaliphilus sp. nov., a novel anaerobic arsenate-reducing bacterium from terrestrial mud volcano.</title>
        <authorList>
            <person name="Khomyakova M.A."/>
            <person name="Merkel A.Y."/>
            <person name="Slobodkin A.I."/>
        </authorList>
    </citation>
    <scope>NUCLEOTIDE SEQUENCE</scope>
    <source>
        <strain evidence="10">M08fum</strain>
    </source>
</reference>
<evidence type="ECO:0000256" key="2">
    <source>
        <dbReference type="ARBA" id="ARBA00022448"/>
    </source>
</evidence>
<evidence type="ECO:0000256" key="3">
    <source>
        <dbReference type="ARBA" id="ARBA00022475"/>
    </source>
</evidence>
<keyword evidence="11" id="KW-1185">Reference proteome</keyword>
<keyword evidence="4 9" id="KW-0812">Transmembrane</keyword>
<evidence type="ECO:0000256" key="9">
    <source>
        <dbReference type="HAMAP-Rule" id="MF_00422"/>
    </source>
</evidence>
<proteinExistence type="inferred from homology"/>
<dbReference type="InterPro" id="IPR038379">
    <property type="entry name" value="SecE_sf"/>
</dbReference>
<comment type="similarity">
    <text evidence="9">Belongs to the SecE/SEC61-gamma family.</text>
</comment>
<dbReference type="GO" id="GO:0065002">
    <property type="term" value="P:intracellular protein transmembrane transport"/>
    <property type="evidence" value="ECO:0007669"/>
    <property type="project" value="UniProtKB-UniRule"/>
</dbReference>
<sequence length="61" mass="6778">MTGKLNTFLGNVKEELQKVTWPSKKDTYGSTMVVIIVVMFCAVYLGVVDMILSRLIQVVLG</sequence>
<evidence type="ECO:0000313" key="11">
    <source>
        <dbReference type="Proteomes" id="UP000632828"/>
    </source>
</evidence>
<accession>A0A8J6UGR5</accession>
<keyword evidence="6 9" id="KW-1133">Transmembrane helix</keyword>
<evidence type="ECO:0000256" key="8">
    <source>
        <dbReference type="ARBA" id="ARBA00023136"/>
    </source>
</evidence>
<dbReference type="InterPro" id="IPR005807">
    <property type="entry name" value="SecE_bac"/>
</dbReference>
<dbReference type="HAMAP" id="MF_00422">
    <property type="entry name" value="SecE"/>
    <property type="match status" value="1"/>
</dbReference>
<evidence type="ECO:0000256" key="5">
    <source>
        <dbReference type="ARBA" id="ARBA00022927"/>
    </source>
</evidence>
<dbReference type="GO" id="GO:0009306">
    <property type="term" value="P:protein secretion"/>
    <property type="evidence" value="ECO:0007669"/>
    <property type="project" value="UniProtKB-UniRule"/>
</dbReference>
<dbReference type="Proteomes" id="UP000632828">
    <property type="component" value="Unassembled WGS sequence"/>
</dbReference>
<organism evidence="10 11">
    <name type="scientific">Pelovirga terrestris</name>
    <dbReference type="NCBI Taxonomy" id="2771352"/>
    <lineage>
        <taxon>Bacteria</taxon>
        <taxon>Pseudomonadati</taxon>
        <taxon>Thermodesulfobacteriota</taxon>
        <taxon>Desulfuromonadia</taxon>
        <taxon>Geobacterales</taxon>
        <taxon>Geobacteraceae</taxon>
        <taxon>Pelovirga</taxon>
    </lineage>
</organism>
<comment type="function">
    <text evidence="9">Essential subunit of the Sec protein translocation channel SecYEG. Clamps together the 2 halves of SecY. May contact the channel plug during translocation.</text>
</comment>
<dbReference type="InterPro" id="IPR001901">
    <property type="entry name" value="Translocase_SecE/Sec61-g"/>
</dbReference>
<keyword evidence="3 9" id="KW-1003">Cell membrane</keyword>
<dbReference type="Pfam" id="PF00584">
    <property type="entry name" value="SecE"/>
    <property type="match status" value="1"/>
</dbReference>
<dbReference type="RefSeq" id="WP_191154515.1">
    <property type="nucleotide sequence ID" value="NZ_JACWUN010000005.1"/>
</dbReference>
<evidence type="ECO:0000313" key="10">
    <source>
        <dbReference type="EMBL" id="MBD1400243.1"/>
    </source>
</evidence>
<dbReference type="GO" id="GO:0008320">
    <property type="term" value="F:protein transmembrane transporter activity"/>
    <property type="evidence" value="ECO:0007669"/>
    <property type="project" value="UniProtKB-UniRule"/>
</dbReference>
<protein>
    <recommendedName>
        <fullName evidence="9">Protein translocase subunit SecE</fullName>
    </recommendedName>
</protein>
<dbReference type="GO" id="GO:0043952">
    <property type="term" value="P:protein transport by the Sec complex"/>
    <property type="evidence" value="ECO:0007669"/>
    <property type="project" value="UniProtKB-UniRule"/>
</dbReference>
<dbReference type="Gene3D" id="1.20.5.1030">
    <property type="entry name" value="Preprotein translocase secy subunit"/>
    <property type="match status" value="1"/>
</dbReference>
<evidence type="ECO:0000256" key="7">
    <source>
        <dbReference type="ARBA" id="ARBA00023010"/>
    </source>
</evidence>
<keyword evidence="8 9" id="KW-0472">Membrane</keyword>
<dbReference type="GO" id="GO:0005886">
    <property type="term" value="C:plasma membrane"/>
    <property type="evidence" value="ECO:0007669"/>
    <property type="project" value="UniProtKB-SubCell"/>
</dbReference>
<keyword evidence="5 9" id="KW-0653">Protein transport</keyword>
<keyword evidence="7 9" id="KW-0811">Translocation</keyword>
<name>A0A8J6UGR5_9BACT</name>
<dbReference type="PANTHER" id="PTHR33910:SF1">
    <property type="entry name" value="PROTEIN TRANSLOCASE SUBUNIT SECE"/>
    <property type="match status" value="1"/>
</dbReference>
<dbReference type="AlphaFoldDB" id="A0A8J6UGR5"/>
<dbReference type="PANTHER" id="PTHR33910">
    <property type="entry name" value="PROTEIN TRANSLOCASE SUBUNIT SECE"/>
    <property type="match status" value="1"/>
</dbReference>
<dbReference type="EMBL" id="JACWUN010000005">
    <property type="protein sequence ID" value="MBD1400243.1"/>
    <property type="molecule type" value="Genomic_DNA"/>
</dbReference>
<evidence type="ECO:0000256" key="6">
    <source>
        <dbReference type="ARBA" id="ARBA00022989"/>
    </source>
</evidence>
<evidence type="ECO:0000256" key="1">
    <source>
        <dbReference type="ARBA" id="ARBA00004370"/>
    </source>
</evidence>
<feature type="transmembrane region" description="Helical" evidence="9">
    <location>
        <begin position="28"/>
        <end position="47"/>
    </location>
</feature>
<comment type="caution">
    <text evidence="10">The sequence shown here is derived from an EMBL/GenBank/DDBJ whole genome shotgun (WGS) entry which is preliminary data.</text>
</comment>
<evidence type="ECO:0000256" key="4">
    <source>
        <dbReference type="ARBA" id="ARBA00022692"/>
    </source>
</evidence>
<keyword evidence="2 9" id="KW-0813">Transport</keyword>
<comment type="subcellular location">
    <subcellularLocation>
        <location evidence="9">Cell membrane</location>
        <topology evidence="9">Single-pass membrane protein</topology>
    </subcellularLocation>
    <subcellularLocation>
        <location evidence="1">Membrane</location>
    </subcellularLocation>
</comment>
<dbReference type="GO" id="GO:0006605">
    <property type="term" value="P:protein targeting"/>
    <property type="evidence" value="ECO:0007669"/>
    <property type="project" value="UniProtKB-UniRule"/>
</dbReference>
<comment type="subunit">
    <text evidence="9">Component of the Sec protein translocase complex. Heterotrimer consisting of SecY, SecE and SecG subunits. The heterotrimers can form oligomers, although 1 heterotrimer is thought to be able to translocate proteins. Interacts with the ribosome. Interacts with SecDF, and other proteins may be involved. Interacts with SecA.</text>
</comment>